<comment type="caution">
    <text evidence="2">The sequence shown here is derived from an EMBL/GenBank/DDBJ whole genome shotgun (WGS) entry which is preliminary data.</text>
</comment>
<sequence>MNPESLIRSTFEKVTYFEASCLPGIKLCLDAPDILEDESDIEEFINALSSFLKLSEDDIKVAAPHIFAEFKEYEDSVDPTYFDVKVSDQDQVLSEIEFIDVNVVRRPYGNKLVYVQLAGECSWDEEHGIQLIFKEGCTLTRVSEQDGHYAHCDAWGLPESEDKIR</sequence>
<dbReference type="Pfam" id="PF22481">
    <property type="entry name" value="DUF6985"/>
    <property type="match status" value="1"/>
</dbReference>
<evidence type="ECO:0000313" key="3">
    <source>
        <dbReference type="Proteomes" id="UP001597389"/>
    </source>
</evidence>
<dbReference type="RefSeq" id="WP_377090526.1">
    <property type="nucleotide sequence ID" value="NZ_JBHSJL010000014.1"/>
</dbReference>
<proteinExistence type="predicted"/>
<evidence type="ECO:0000313" key="2">
    <source>
        <dbReference type="EMBL" id="MFD2158309.1"/>
    </source>
</evidence>
<dbReference type="InterPro" id="IPR054254">
    <property type="entry name" value="DUF6985"/>
</dbReference>
<reference evidence="3" key="1">
    <citation type="journal article" date="2019" name="Int. J. Syst. Evol. Microbiol.">
        <title>The Global Catalogue of Microorganisms (GCM) 10K type strain sequencing project: providing services to taxonomists for standard genome sequencing and annotation.</title>
        <authorList>
            <consortium name="The Broad Institute Genomics Platform"/>
            <consortium name="The Broad Institute Genome Sequencing Center for Infectious Disease"/>
            <person name="Wu L."/>
            <person name="Ma J."/>
        </authorList>
    </citation>
    <scope>NUCLEOTIDE SEQUENCE [LARGE SCALE GENOMIC DNA]</scope>
    <source>
        <strain evidence="3">CCUG 57942</strain>
    </source>
</reference>
<evidence type="ECO:0000259" key="1">
    <source>
        <dbReference type="Pfam" id="PF22481"/>
    </source>
</evidence>
<keyword evidence="3" id="KW-1185">Reference proteome</keyword>
<feature type="domain" description="DUF6985" evidence="1">
    <location>
        <begin position="32"/>
        <end position="148"/>
    </location>
</feature>
<accession>A0ABW4Z8V5</accession>
<dbReference type="EMBL" id="JBHUJB010000021">
    <property type="protein sequence ID" value="MFD2158309.1"/>
    <property type="molecule type" value="Genomic_DNA"/>
</dbReference>
<protein>
    <submittedName>
        <fullName evidence="2">DUF6985 domain-containing protein</fullName>
    </submittedName>
</protein>
<dbReference type="Proteomes" id="UP001597389">
    <property type="component" value="Unassembled WGS sequence"/>
</dbReference>
<name>A0ABW4Z8V5_9BACT</name>
<gene>
    <name evidence="2" type="ORF">ACFSW8_05310</name>
</gene>
<organism evidence="2 3">
    <name type="scientific">Rubritalea tangerina</name>
    <dbReference type="NCBI Taxonomy" id="430798"/>
    <lineage>
        <taxon>Bacteria</taxon>
        <taxon>Pseudomonadati</taxon>
        <taxon>Verrucomicrobiota</taxon>
        <taxon>Verrucomicrobiia</taxon>
        <taxon>Verrucomicrobiales</taxon>
        <taxon>Rubritaleaceae</taxon>
        <taxon>Rubritalea</taxon>
    </lineage>
</organism>